<organism evidence="2 3">
    <name type="scientific">Marasmiellus scandens</name>
    <dbReference type="NCBI Taxonomy" id="2682957"/>
    <lineage>
        <taxon>Eukaryota</taxon>
        <taxon>Fungi</taxon>
        <taxon>Dikarya</taxon>
        <taxon>Basidiomycota</taxon>
        <taxon>Agaricomycotina</taxon>
        <taxon>Agaricomycetes</taxon>
        <taxon>Agaricomycetidae</taxon>
        <taxon>Agaricales</taxon>
        <taxon>Marasmiineae</taxon>
        <taxon>Omphalotaceae</taxon>
        <taxon>Marasmiellus</taxon>
    </lineage>
</organism>
<dbReference type="Proteomes" id="UP001498398">
    <property type="component" value="Unassembled WGS sequence"/>
</dbReference>
<evidence type="ECO:0000313" key="3">
    <source>
        <dbReference type="Proteomes" id="UP001498398"/>
    </source>
</evidence>
<feature type="compositionally biased region" description="Acidic residues" evidence="1">
    <location>
        <begin position="224"/>
        <end position="233"/>
    </location>
</feature>
<evidence type="ECO:0000256" key="1">
    <source>
        <dbReference type="SAM" id="MobiDB-lite"/>
    </source>
</evidence>
<dbReference type="Pfam" id="PF18758">
    <property type="entry name" value="KDZ"/>
    <property type="match status" value="1"/>
</dbReference>
<accession>A0ABR1IXD3</accession>
<proteinExistence type="predicted"/>
<dbReference type="PANTHER" id="PTHR33096:SF1">
    <property type="entry name" value="CXC1-LIKE CYSTEINE CLUSTER ASSOCIATED WITH KDZ TRANSPOSASES DOMAIN-CONTAINING PROTEIN"/>
    <property type="match status" value="1"/>
</dbReference>
<reference evidence="2 3" key="1">
    <citation type="submission" date="2024-01" db="EMBL/GenBank/DDBJ databases">
        <title>A draft genome for the cacao thread blight pathogen Marasmiellus scandens.</title>
        <authorList>
            <person name="Baruah I.K."/>
            <person name="Leung J."/>
            <person name="Bukari Y."/>
            <person name="Amoako-Attah I."/>
            <person name="Meinhardt L.W."/>
            <person name="Bailey B.A."/>
            <person name="Cohen S.P."/>
        </authorList>
    </citation>
    <scope>NUCLEOTIDE SEQUENCE [LARGE SCALE GENOMIC DNA]</scope>
    <source>
        <strain evidence="2 3">GH-19</strain>
    </source>
</reference>
<gene>
    <name evidence="2" type="ORF">VKT23_016624</name>
</gene>
<dbReference type="InterPro" id="IPR040521">
    <property type="entry name" value="KDZ"/>
</dbReference>
<comment type="caution">
    <text evidence="2">The sequence shown here is derived from an EMBL/GenBank/DDBJ whole genome shotgun (WGS) entry which is preliminary data.</text>
</comment>
<protein>
    <submittedName>
        <fullName evidence="2">Uncharacterized protein</fullName>
    </submittedName>
</protein>
<dbReference type="PANTHER" id="PTHR33096">
    <property type="entry name" value="CXC2 DOMAIN-CONTAINING PROTEIN"/>
    <property type="match status" value="1"/>
</dbReference>
<evidence type="ECO:0000313" key="2">
    <source>
        <dbReference type="EMBL" id="KAK7441377.1"/>
    </source>
</evidence>
<name>A0ABR1IXD3_9AGAR</name>
<feature type="region of interest" description="Disordered" evidence="1">
    <location>
        <begin position="211"/>
        <end position="233"/>
    </location>
</feature>
<dbReference type="EMBL" id="JBANRG010000063">
    <property type="protein sequence ID" value="KAK7441377.1"/>
    <property type="molecule type" value="Genomic_DNA"/>
</dbReference>
<sequence length="329" mass="36917">MKDQKEMCTCTGLAALDHANTKFHDGYDETGKGAGLCARHEILLKNAIAALQVGERYANMDYIKGSLMRHIHILLVLVISYDIVCQWSKKLLNRLKKLPKLVRLNLTLRVLYFVIPKLHILGHLIKCQEKYSLNFTLGVGQTDAEGIERVWSGLGGVASSLKEMGPGSHHDTLEDHIGHWNWSKVIGLGKTIQSVRLELAKEAEAKALKEMSEAEKAENAMAESSEDEDDLPDIDTSPGEFLYFGLEIEQQQLELKQDMACIKNPTNKQLTKIVDRRTKLARQIKRFCSLQLNYTPASLHMIATIPPSKFPTNAEDLPLFLPSKLTEAQ</sequence>
<keyword evidence="3" id="KW-1185">Reference proteome</keyword>